<organism evidence="1 2">
    <name type="scientific">Rhynchophorus ferrugineus</name>
    <name type="common">Red palm weevil</name>
    <name type="synonym">Curculio ferrugineus</name>
    <dbReference type="NCBI Taxonomy" id="354439"/>
    <lineage>
        <taxon>Eukaryota</taxon>
        <taxon>Metazoa</taxon>
        <taxon>Ecdysozoa</taxon>
        <taxon>Arthropoda</taxon>
        <taxon>Hexapoda</taxon>
        <taxon>Insecta</taxon>
        <taxon>Pterygota</taxon>
        <taxon>Neoptera</taxon>
        <taxon>Endopterygota</taxon>
        <taxon>Coleoptera</taxon>
        <taxon>Polyphaga</taxon>
        <taxon>Cucujiformia</taxon>
        <taxon>Curculionidae</taxon>
        <taxon>Dryophthorinae</taxon>
        <taxon>Rhynchophorus</taxon>
    </lineage>
</organism>
<name>A0A834IF76_RHYFE</name>
<dbReference type="EMBL" id="JAACXV010000346">
    <property type="protein sequence ID" value="KAF7279710.1"/>
    <property type="molecule type" value="Genomic_DNA"/>
</dbReference>
<accession>A0A834IF76</accession>
<dbReference type="Proteomes" id="UP000625711">
    <property type="component" value="Unassembled WGS sequence"/>
</dbReference>
<keyword evidence="2" id="KW-1185">Reference proteome</keyword>
<gene>
    <name evidence="1" type="ORF">GWI33_006870</name>
</gene>
<evidence type="ECO:0000313" key="2">
    <source>
        <dbReference type="Proteomes" id="UP000625711"/>
    </source>
</evidence>
<dbReference type="AlphaFoldDB" id="A0A834IF76"/>
<comment type="caution">
    <text evidence="1">The sequence shown here is derived from an EMBL/GenBank/DDBJ whole genome shotgun (WGS) entry which is preliminary data.</text>
</comment>
<reference evidence="1" key="1">
    <citation type="submission" date="2020-08" db="EMBL/GenBank/DDBJ databases">
        <title>Genome sequencing and assembly of the red palm weevil Rhynchophorus ferrugineus.</title>
        <authorList>
            <person name="Dias G.B."/>
            <person name="Bergman C.M."/>
            <person name="Manee M."/>
        </authorList>
    </citation>
    <scope>NUCLEOTIDE SEQUENCE</scope>
    <source>
        <strain evidence="1">AA-2017</strain>
        <tissue evidence="1">Whole larva</tissue>
    </source>
</reference>
<sequence>MPICGVRVHHLSENPHWYAASVRSIRDQAAIPVEMARLREEFDGGSSVVKMCPTATETLGKNGFGPTAPVP</sequence>
<protein>
    <submittedName>
        <fullName evidence="1">Uncharacterized protein</fullName>
    </submittedName>
</protein>
<proteinExistence type="predicted"/>
<evidence type="ECO:0000313" key="1">
    <source>
        <dbReference type="EMBL" id="KAF7279710.1"/>
    </source>
</evidence>